<dbReference type="EMBL" id="NVDQ01000041">
    <property type="protein sequence ID" value="PFV02321.1"/>
    <property type="molecule type" value="Genomic_DNA"/>
</dbReference>
<reference evidence="2 3" key="1">
    <citation type="submission" date="2017-09" db="EMBL/GenBank/DDBJ databases">
        <title>Large-scale bioinformatics analysis of Bacillus genomes uncovers conserved roles of natural products in bacterial physiology.</title>
        <authorList>
            <consortium name="Agbiome Team Llc"/>
            <person name="Bleich R.M."/>
            <person name="Grubbs K.J."/>
            <person name="Santa Maria K.C."/>
            <person name="Allen S.E."/>
            <person name="Farag S."/>
            <person name="Shank E.A."/>
            <person name="Bowers A."/>
        </authorList>
    </citation>
    <scope>NUCLEOTIDE SEQUENCE [LARGE SCALE GENOMIC DNA]</scope>
    <source>
        <strain evidence="2 3">AFS060282</strain>
    </source>
</reference>
<name>A0A9X7B895_BACCE</name>
<keyword evidence="1" id="KW-0472">Membrane</keyword>
<evidence type="ECO:0000313" key="3">
    <source>
        <dbReference type="Proteomes" id="UP000226257"/>
    </source>
</evidence>
<keyword evidence="1" id="KW-0812">Transmembrane</keyword>
<keyword evidence="1" id="KW-1133">Transmembrane helix</keyword>
<feature type="transmembrane region" description="Helical" evidence="1">
    <location>
        <begin position="21"/>
        <end position="39"/>
    </location>
</feature>
<protein>
    <submittedName>
        <fullName evidence="2">Uncharacterized protein</fullName>
    </submittedName>
</protein>
<sequence>MDSKTPPLLSALGKIVTSFDFLLFSILAILTFIISTYFYNNQFPDHSYPTLLKFLSYIA</sequence>
<dbReference type="AlphaFoldDB" id="A0A9X7B895"/>
<evidence type="ECO:0000313" key="2">
    <source>
        <dbReference type="EMBL" id="PFV02321.1"/>
    </source>
</evidence>
<organism evidence="2 3">
    <name type="scientific">Bacillus cereus</name>
    <dbReference type="NCBI Taxonomy" id="1396"/>
    <lineage>
        <taxon>Bacteria</taxon>
        <taxon>Bacillati</taxon>
        <taxon>Bacillota</taxon>
        <taxon>Bacilli</taxon>
        <taxon>Bacillales</taxon>
        <taxon>Bacillaceae</taxon>
        <taxon>Bacillus</taxon>
        <taxon>Bacillus cereus group</taxon>
    </lineage>
</organism>
<gene>
    <name evidence="2" type="ORF">COK98_27325</name>
</gene>
<comment type="caution">
    <text evidence="2">The sequence shown here is derived from an EMBL/GenBank/DDBJ whole genome shotgun (WGS) entry which is preliminary data.</text>
</comment>
<dbReference type="Proteomes" id="UP000226257">
    <property type="component" value="Unassembled WGS sequence"/>
</dbReference>
<proteinExistence type="predicted"/>
<accession>A0A9X7B895</accession>
<evidence type="ECO:0000256" key="1">
    <source>
        <dbReference type="SAM" id="Phobius"/>
    </source>
</evidence>